<gene>
    <name evidence="1" type="ORF">GTP90_28305</name>
</gene>
<protein>
    <submittedName>
        <fullName evidence="1">Uncharacterized protein</fullName>
    </submittedName>
</protein>
<name>A0A845GZ50_9BURK</name>
<comment type="caution">
    <text evidence="1">The sequence shown here is derived from an EMBL/GenBank/DDBJ whole genome shotgun (WGS) entry which is preliminary data.</text>
</comment>
<evidence type="ECO:0000313" key="1">
    <source>
        <dbReference type="EMBL" id="MYM97759.1"/>
    </source>
</evidence>
<dbReference type="Proteomes" id="UP000447355">
    <property type="component" value="Unassembled WGS sequence"/>
</dbReference>
<dbReference type="EMBL" id="WWCX01000086">
    <property type="protein sequence ID" value="MYM97759.1"/>
    <property type="molecule type" value="Genomic_DNA"/>
</dbReference>
<proteinExistence type="predicted"/>
<accession>A0A845GZ50</accession>
<organism evidence="1 2">
    <name type="scientific">Duganella vulcania</name>
    <dbReference type="NCBI Taxonomy" id="2692166"/>
    <lineage>
        <taxon>Bacteria</taxon>
        <taxon>Pseudomonadati</taxon>
        <taxon>Pseudomonadota</taxon>
        <taxon>Betaproteobacteria</taxon>
        <taxon>Burkholderiales</taxon>
        <taxon>Oxalobacteraceae</taxon>
        <taxon>Telluria group</taxon>
        <taxon>Duganella</taxon>
    </lineage>
</organism>
<dbReference type="AlphaFoldDB" id="A0A845GZ50"/>
<dbReference type="RefSeq" id="WP_175048267.1">
    <property type="nucleotide sequence ID" value="NZ_WWCX01000086.1"/>
</dbReference>
<reference evidence="1" key="1">
    <citation type="submission" date="2019-12" db="EMBL/GenBank/DDBJ databases">
        <title>Novel species isolated from a subtropical stream in China.</title>
        <authorList>
            <person name="Lu H."/>
        </authorList>
    </citation>
    <scope>NUCLEOTIDE SEQUENCE [LARGE SCALE GENOMIC DNA]</scope>
    <source>
        <strain evidence="1">FT81W</strain>
    </source>
</reference>
<evidence type="ECO:0000313" key="2">
    <source>
        <dbReference type="Proteomes" id="UP000447355"/>
    </source>
</evidence>
<sequence length="67" mass="6952">MKKANYEFSSKQHIGMPMQASPVHRTMAGAGAISDASGIEASGWWDTLKSVASTVAPYAAKVAGALL</sequence>